<proteinExistence type="predicted"/>
<dbReference type="EMBL" id="SWCI01000006">
    <property type="protein sequence ID" value="TKB48689.1"/>
    <property type="molecule type" value="Genomic_DNA"/>
</dbReference>
<protein>
    <submittedName>
        <fullName evidence="2">Uncharacterized protein</fullName>
    </submittedName>
</protein>
<gene>
    <name evidence="2" type="ORF">FCL40_11075</name>
</gene>
<dbReference type="OrthoDB" id="6396936at2"/>
<keyword evidence="3" id="KW-1185">Reference proteome</keyword>
<dbReference type="RefSeq" id="WP_136853366.1">
    <property type="nucleotide sequence ID" value="NZ_SWCI01000006.1"/>
</dbReference>
<dbReference type="Proteomes" id="UP000305674">
    <property type="component" value="Unassembled WGS sequence"/>
</dbReference>
<organism evidence="2 3">
    <name type="scientific">Ferrimonas sediminicola</name>
    <dbReference type="NCBI Taxonomy" id="2569538"/>
    <lineage>
        <taxon>Bacteria</taxon>
        <taxon>Pseudomonadati</taxon>
        <taxon>Pseudomonadota</taxon>
        <taxon>Gammaproteobacteria</taxon>
        <taxon>Alteromonadales</taxon>
        <taxon>Ferrimonadaceae</taxon>
        <taxon>Ferrimonas</taxon>
    </lineage>
</organism>
<evidence type="ECO:0000313" key="3">
    <source>
        <dbReference type="Proteomes" id="UP000305674"/>
    </source>
</evidence>
<comment type="caution">
    <text evidence="2">The sequence shown here is derived from an EMBL/GenBank/DDBJ whole genome shotgun (WGS) entry which is preliminary data.</text>
</comment>
<evidence type="ECO:0000256" key="1">
    <source>
        <dbReference type="SAM" id="Coils"/>
    </source>
</evidence>
<keyword evidence="1" id="KW-0175">Coiled coil</keyword>
<feature type="coiled-coil region" evidence="1">
    <location>
        <begin position="182"/>
        <end position="218"/>
    </location>
</feature>
<name>A0A4U1BD65_9GAMM</name>
<sequence>MTPLDERYRLLRAADEAHFHTCFYCGCIATEYDYAPPRAHWGAFEHHRQAADNLQIPACRECVTLLRGCTMGLLQQRRDVVQTKLAAKYKRAINVYLCWSEEEVEELDRSLKYSIAAGLSLGEESHRRANYPGFTYEIEGCRVAVSQAVVQPVMLFGERFDGIKAALEHAAKTYGISQGKLAQGLVQHNDNLEAVVHALQQQQQKQLEERQMNRLCAEFARAHRQSRRYVVNAVQRYLDRDESLTVAEALERLYQERVRHFL</sequence>
<accession>A0A4U1BD65</accession>
<reference evidence="2 3" key="1">
    <citation type="submission" date="2019-04" db="EMBL/GenBank/DDBJ databases">
        <authorList>
            <person name="Hwang J.C."/>
        </authorList>
    </citation>
    <scope>NUCLEOTIDE SEQUENCE [LARGE SCALE GENOMIC DNA]</scope>
    <source>
        <strain evidence="2 3">IMCC35001</strain>
    </source>
</reference>
<evidence type="ECO:0000313" key="2">
    <source>
        <dbReference type="EMBL" id="TKB48689.1"/>
    </source>
</evidence>
<dbReference type="AlphaFoldDB" id="A0A4U1BD65"/>